<evidence type="ECO:0000313" key="2">
    <source>
        <dbReference type="EnsemblPlants" id="TuG1812G0100003940.01.T01"/>
    </source>
</evidence>
<dbReference type="PANTHER" id="PTHR35828">
    <property type="entry name" value="OS08G0203800 PROTEIN-RELATED"/>
    <property type="match status" value="1"/>
</dbReference>
<dbReference type="InterPro" id="IPR001810">
    <property type="entry name" value="F-box_dom"/>
</dbReference>
<dbReference type="PANTHER" id="PTHR35828:SF20">
    <property type="entry name" value="F-BOX DOMAIN-CONTAINING PROTEIN"/>
    <property type="match status" value="1"/>
</dbReference>
<dbReference type="InterPro" id="IPR036047">
    <property type="entry name" value="F-box-like_dom_sf"/>
</dbReference>
<dbReference type="Gramene" id="TuG1812G0100003940.01.T01">
    <property type="protein sequence ID" value="TuG1812G0100003940.01.T01"/>
    <property type="gene ID" value="TuG1812G0100003940.01"/>
</dbReference>
<dbReference type="Pfam" id="PF12937">
    <property type="entry name" value="F-box-like"/>
    <property type="match status" value="1"/>
</dbReference>
<reference evidence="2" key="2">
    <citation type="submission" date="2018-03" db="EMBL/GenBank/DDBJ databases">
        <title>The Triticum urartu genome reveals the dynamic nature of wheat genome evolution.</title>
        <authorList>
            <person name="Ling H."/>
            <person name="Ma B."/>
            <person name="Shi X."/>
            <person name="Liu H."/>
            <person name="Dong L."/>
            <person name="Sun H."/>
            <person name="Cao Y."/>
            <person name="Gao Q."/>
            <person name="Zheng S."/>
            <person name="Li Y."/>
            <person name="Yu Y."/>
            <person name="Du H."/>
            <person name="Qi M."/>
            <person name="Li Y."/>
            <person name="Yu H."/>
            <person name="Cui Y."/>
            <person name="Wang N."/>
            <person name="Chen C."/>
            <person name="Wu H."/>
            <person name="Zhao Y."/>
            <person name="Zhang J."/>
            <person name="Li Y."/>
            <person name="Zhou W."/>
            <person name="Zhang B."/>
            <person name="Hu W."/>
            <person name="Eijk M."/>
            <person name="Tang J."/>
            <person name="Witsenboer H."/>
            <person name="Zhao S."/>
            <person name="Li Z."/>
            <person name="Zhang A."/>
            <person name="Wang D."/>
            <person name="Liang C."/>
        </authorList>
    </citation>
    <scope>NUCLEOTIDE SEQUENCE [LARGE SCALE GENOMIC DNA]</scope>
    <source>
        <strain evidence="2">cv. G1812</strain>
    </source>
</reference>
<reference evidence="3" key="1">
    <citation type="journal article" date="2013" name="Nature">
        <title>Draft genome of the wheat A-genome progenitor Triticum urartu.</title>
        <authorList>
            <person name="Ling H.Q."/>
            <person name="Zhao S."/>
            <person name="Liu D."/>
            <person name="Wang J."/>
            <person name="Sun H."/>
            <person name="Zhang C."/>
            <person name="Fan H."/>
            <person name="Li D."/>
            <person name="Dong L."/>
            <person name="Tao Y."/>
            <person name="Gao C."/>
            <person name="Wu H."/>
            <person name="Li Y."/>
            <person name="Cui Y."/>
            <person name="Guo X."/>
            <person name="Zheng S."/>
            <person name="Wang B."/>
            <person name="Yu K."/>
            <person name="Liang Q."/>
            <person name="Yang W."/>
            <person name="Lou X."/>
            <person name="Chen J."/>
            <person name="Feng M."/>
            <person name="Jian J."/>
            <person name="Zhang X."/>
            <person name="Luo G."/>
            <person name="Jiang Y."/>
            <person name="Liu J."/>
            <person name="Wang Z."/>
            <person name="Sha Y."/>
            <person name="Zhang B."/>
            <person name="Wu H."/>
            <person name="Tang D."/>
            <person name="Shen Q."/>
            <person name="Xue P."/>
            <person name="Zou S."/>
            <person name="Wang X."/>
            <person name="Liu X."/>
            <person name="Wang F."/>
            <person name="Yang Y."/>
            <person name="An X."/>
            <person name="Dong Z."/>
            <person name="Zhang K."/>
            <person name="Zhang X."/>
            <person name="Luo M.C."/>
            <person name="Dvorak J."/>
            <person name="Tong Y."/>
            <person name="Wang J."/>
            <person name="Yang H."/>
            <person name="Li Z."/>
            <person name="Wang D."/>
            <person name="Zhang A."/>
            <person name="Wang J."/>
        </authorList>
    </citation>
    <scope>NUCLEOTIDE SEQUENCE</scope>
    <source>
        <strain evidence="3">cv. G1812</strain>
    </source>
</reference>
<evidence type="ECO:0000259" key="1">
    <source>
        <dbReference type="Pfam" id="PF12937"/>
    </source>
</evidence>
<keyword evidence="3" id="KW-1185">Reference proteome</keyword>
<feature type="domain" description="F-box" evidence="1">
    <location>
        <begin position="5"/>
        <end position="46"/>
    </location>
</feature>
<evidence type="ECO:0000313" key="3">
    <source>
        <dbReference type="Proteomes" id="UP000015106"/>
    </source>
</evidence>
<dbReference type="EnsemblPlants" id="TuG1812G0100003940.01.T01">
    <property type="protein sequence ID" value="TuG1812G0100003940.01.T01"/>
    <property type="gene ID" value="TuG1812G0100003940.01"/>
</dbReference>
<dbReference type="AlphaFoldDB" id="A0A8R7K470"/>
<name>A0A8R7K470_TRIUA</name>
<dbReference type="Proteomes" id="UP000015106">
    <property type="component" value="Chromosome 1"/>
</dbReference>
<accession>A0A8R7K470</accession>
<reference evidence="2" key="3">
    <citation type="submission" date="2022-06" db="UniProtKB">
        <authorList>
            <consortium name="EnsemblPlants"/>
        </authorList>
    </citation>
    <scope>IDENTIFICATION</scope>
</reference>
<organism evidence="2 3">
    <name type="scientific">Triticum urartu</name>
    <name type="common">Red wild einkorn</name>
    <name type="synonym">Crithodium urartu</name>
    <dbReference type="NCBI Taxonomy" id="4572"/>
    <lineage>
        <taxon>Eukaryota</taxon>
        <taxon>Viridiplantae</taxon>
        <taxon>Streptophyta</taxon>
        <taxon>Embryophyta</taxon>
        <taxon>Tracheophyta</taxon>
        <taxon>Spermatophyta</taxon>
        <taxon>Magnoliopsida</taxon>
        <taxon>Liliopsida</taxon>
        <taxon>Poales</taxon>
        <taxon>Poaceae</taxon>
        <taxon>BOP clade</taxon>
        <taxon>Pooideae</taxon>
        <taxon>Triticodae</taxon>
        <taxon>Triticeae</taxon>
        <taxon>Triticinae</taxon>
        <taxon>Triticum</taxon>
    </lineage>
</organism>
<protein>
    <recommendedName>
        <fullName evidence="1">F-box domain-containing protein</fullName>
    </recommendedName>
</protein>
<proteinExistence type="predicted"/>
<dbReference type="Gene3D" id="1.20.1280.50">
    <property type="match status" value="1"/>
</dbReference>
<sequence length="164" mass="17918">AAAAATLPDDVILEILARAADDVVALFRCAVSCKRWLALVADPSFLCRRWPEGARDPGSLLGFFQTTCFSAAAGRWVHAMPVLTHFVPAPRSPLGPRRRFLGSFFPNAGGLLKDAVPLASRSGLLLVRLRSSLYWDDDERELVRLAVCNPLAGTWDELPPLHRG</sequence>
<dbReference type="SUPFAM" id="SSF81383">
    <property type="entry name" value="F-box domain"/>
    <property type="match status" value="1"/>
</dbReference>